<keyword evidence="2" id="KW-1185">Reference proteome</keyword>
<protein>
    <submittedName>
        <fullName evidence="1">Uncharacterized protein</fullName>
    </submittedName>
</protein>
<evidence type="ECO:0000313" key="1">
    <source>
        <dbReference type="EMBL" id="GIY52515.1"/>
    </source>
</evidence>
<comment type="caution">
    <text evidence="1">The sequence shown here is derived from an EMBL/GenBank/DDBJ whole genome shotgun (WGS) entry which is preliminary data.</text>
</comment>
<proteinExistence type="predicted"/>
<organism evidence="1 2">
    <name type="scientific">Caerostris extrusa</name>
    <name type="common">Bark spider</name>
    <name type="synonym">Caerostris bankana</name>
    <dbReference type="NCBI Taxonomy" id="172846"/>
    <lineage>
        <taxon>Eukaryota</taxon>
        <taxon>Metazoa</taxon>
        <taxon>Ecdysozoa</taxon>
        <taxon>Arthropoda</taxon>
        <taxon>Chelicerata</taxon>
        <taxon>Arachnida</taxon>
        <taxon>Araneae</taxon>
        <taxon>Araneomorphae</taxon>
        <taxon>Entelegynae</taxon>
        <taxon>Araneoidea</taxon>
        <taxon>Araneidae</taxon>
        <taxon>Caerostris</taxon>
    </lineage>
</organism>
<accession>A0AAV4U447</accession>
<gene>
    <name evidence="1" type="ORF">CEXT_286651</name>
</gene>
<name>A0AAV4U447_CAEEX</name>
<sequence>MGGRPSPKDIVTIPMIVEWCPIKYRDAPVKICFFSEGPNKNSRRVPPKQFGPLSHKGRIQFKKFRFLLCSSQGSCYGTP</sequence>
<dbReference type="Proteomes" id="UP001054945">
    <property type="component" value="Unassembled WGS sequence"/>
</dbReference>
<reference evidence="1 2" key="1">
    <citation type="submission" date="2021-06" db="EMBL/GenBank/DDBJ databases">
        <title>Caerostris extrusa draft genome.</title>
        <authorList>
            <person name="Kono N."/>
            <person name="Arakawa K."/>
        </authorList>
    </citation>
    <scope>NUCLEOTIDE SEQUENCE [LARGE SCALE GENOMIC DNA]</scope>
</reference>
<evidence type="ECO:0000313" key="2">
    <source>
        <dbReference type="Proteomes" id="UP001054945"/>
    </source>
</evidence>
<dbReference type="EMBL" id="BPLR01012250">
    <property type="protein sequence ID" value="GIY52515.1"/>
    <property type="molecule type" value="Genomic_DNA"/>
</dbReference>
<dbReference type="AlphaFoldDB" id="A0AAV4U447"/>